<reference evidence="2 3" key="1">
    <citation type="journal article" date="2024" name="Plant Biotechnol. J.">
        <title>Dendrobium thyrsiflorum genome and its molecular insights into genes involved in important horticultural traits.</title>
        <authorList>
            <person name="Chen B."/>
            <person name="Wang J.Y."/>
            <person name="Zheng P.J."/>
            <person name="Li K.L."/>
            <person name="Liang Y.M."/>
            <person name="Chen X.F."/>
            <person name="Zhang C."/>
            <person name="Zhao X."/>
            <person name="He X."/>
            <person name="Zhang G.Q."/>
            <person name="Liu Z.J."/>
            <person name="Xu Q."/>
        </authorList>
    </citation>
    <scope>NUCLEOTIDE SEQUENCE [LARGE SCALE GENOMIC DNA]</scope>
    <source>
        <strain evidence="2">GZMU011</strain>
    </source>
</reference>
<evidence type="ECO:0000313" key="2">
    <source>
        <dbReference type="EMBL" id="KAL0914770.1"/>
    </source>
</evidence>
<organism evidence="2 3">
    <name type="scientific">Dendrobium thyrsiflorum</name>
    <name type="common">Pinecone-like raceme dendrobium</name>
    <name type="synonym">Orchid</name>
    <dbReference type="NCBI Taxonomy" id="117978"/>
    <lineage>
        <taxon>Eukaryota</taxon>
        <taxon>Viridiplantae</taxon>
        <taxon>Streptophyta</taxon>
        <taxon>Embryophyta</taxon>
        <taxon>Tracheophyta</taxon>
        <taxon>Spermatophyta</taxon>
        <taxon>Magnoliopsida</taxon>
        <taxon>Liliopsida</taxon>
        <taxon>Asparagales</taxon>
        <taxon>Orchidaceae</taxon>
        <taxon>Epidendroideae</taxon>
        <taxon>Malaxideae</taxon>
        <taxon>Dendrobiinae</taxon>
        <taxon>Dendrobium</taxon>
    </lineage>
</organism>
<name>A0ABD0UPT3_DENTH</name>
<dbReference type="PANTHER" id="PTHR35119:SF1">
    <property type="entry name" value="PROTEIN POLYCHOME"/>
    <property type="match status" value="1"/>
</dbReference>
<feature type="compositionally biased region" description="Pro residues" evidence="1">
    <location>
        <begin position="149"/>
        <end position="158"/>
    </location>
</feature>
<protein>
    <recommendedName>
        <fullName evidence="4">Protein POLYCHOME-like</fullName>
    </recommendedName>
</protein>
<accession>A0ABD0UPT3</accession>
<gene>
    <name evidence="2" type="ORF">M5K25_015147</name>
</gene>
<feature type="region of interest" description="Disordered" evidence="1">
    <location>
        <begin position="108"/>
        <end position="178"/>
    </location>
</feature>
<evidence type="ECO:0008006" key="4">
    <source>
        <dbReference type="Google" id="ProtNLM"/>
    </source>
</evidence>
<comment type="caution">
    <text evidence="2">The sequence shown here is derived from an EMBL/GenBank/DDBJ whole genome shotgun (WGS) entry which is preliminary data.</text>
</comment>
<keyword evidence="3" id="KW-1185">Reference proteome</keyword>
<dbReference type="PANTHER" id="PTHR35119">
    <property type="entry name" value="PROTEIN POLYCHOME"/>
    <property type="match status" value="1"/>
</dbReference>
<sequence length="215" mass="24010">MPELREPIMGGGYWIRRMDYSPTAMAVQGKVRRFFPTNNKENIPHGWRRSPAARSRRPGRSPLPEWYPRTPLRDITSIVKAYEKRRLRIQAAHTAAAASSSVAADLEITNPRSQESSSTASQPSMKLPMKSCPRITTEPPLQVDESPQTPAPLTPAPLTPALLTGHVDDGQTSETGSTLLNSIEQIEKAVKKNMVKMKKPESKRVTQLRNLMSMR</sequence>
<dbReference type="InterPro" id="IPR034590">
    <property type="entry name" value="POLYCHOME/GIG1"/>
</dbReference>
<evidence type="ECO:0000256" key="1">
    <source>
        <dbReference type="SAM" id="MobiDB-lite"/>
    </source>
</evidence>
<dbReference type="EMBL" id="JANQDX010000012">
    <property type="protein sequence ID" value="KAL0914770.1"/>
    <property type="molecule type" value="Genomic_DNA"/>
</dbReference>
<dbReference type="AlphaFoldDB" id="A0ABD0UPT3"/>
<feature type="region of interest" description="Disordered" evidence="1">
    <location>
        <begin position="36"/>
        <end position="68"/>
    </location>
</feature>
<proteinExistence type="predicted"/>
<dbReference type="Proteomes" id="UP001552299">
    <property type="component" value="Unassembled WGS sequence"/>
</dbReference>
<evidence type="ECO:0000313" key="3">
    <source>
        <dbReference type="Proteomes" id="UP001552299"/>
    </source>
</evidence>
<feature type="compositionally biased region" description="Low complexity" evidence="1">
    <location>
        <begin position="113"/>
        <end position="124"/>
    </location>
</feature>